<protein>
    <recommendedName>
        <fullName evidence="3">Adhesin domain-containing protein</fullName>
    </recommendedName>
</protein>
<name>A0A6I2MGJ7_9FLAO</name>
<evidence type="ECO:0008006" key="3">
    <source>
        <dbReference type="Google" id="ProtNLM"/>
    </source>
</evidence>
<sequence length="210" mass="23280">MVKRIGSIFVVLLLVCFQMLNAQKVIRKSLQDPEATYLEINTENCFKVELSTSESKEILVEARIDGEYKNDLLVRVGHKGPVVGISAGFQPNFIVPDDKLSAHKVISISLQIQIPENMKVHILGTSTQVIAEGNYSEFKAILDDGSCNLNRIHGSALVTTRSGDINVYSTQGTFSINNSFGPVFRDNIPRGKDYFDLTTTTGEIRLTKIE</sequence>
<keyword evidence="2" id="KW-1185">Reference proteome</keyword>
<evidence type="ECO:0000313" key="1">
    <source>
        <dbReference type="EMBL" id="MRX62981.1"/>
    </source>
</evidence>
<dbReference type="Proteomes" id="UP000443153">
    <property type="component" value="Unassembled WGS sequence"/>
</dbReference>
<proteinExistence type="predicted"/>
<evidence type="ECO:0000313" key="2">
    <source>
        <dbReference type="Proteomes" id="UP000443153"/>
    </source>
</evidence>
<dbReference type="EMBL" id="WKJH01000001">
    <property type="protein sequence ID" value="MRX62981.1"/>
    <property type="molecule type" value="Genomic_DNA"/>
</dbReference>
<accession>A0A6I2MGJ7</accession>
<organism evidence="1 2">
    <name type="scientific">Maribacter luteus</name>
    <dbReference type="NCBI Taxonomy" id="2594478"/>
    <lineage>
        <taxon>Bacteria</taxon>
        <taxon>Pseudomonadati</taxon>
        <taxon>Bacteroidota</taxon>
        <taxon>Flavobacteriia</taxon>
        <taxon>Flavobacteriales</taxon>
        <taxon>Flavobacteriaceae</taxon>
        <taxon>Maribacter</taxon>
    </lineage>
</organism>
<dbReference type="AlphaFoldDB" id="A0A6I2MGJ7"/>
<gene>
    <name evidence="1" type="ORF">GJ691_02255</name>
</gene>
<dbReference type="OrthoDB" id="1144071at2"/>
<comment type="caution">
    <text evidence="1">The sequence shown here is derived from an EMBL/GenBank/DDBJ whole genome shotgun (WGS) entry which is preliminary data.</text>
</comment>
<reference evidence="1 2" key="1">
    <citation type="submission" date="2019-11" db="EMBL/GenBank/DDBJ databases">
        <title>Maribacter lutea sp. nov., a marine bacterium isolated from intertidal sand.</title>
        <authorList>
            <person name="Liu A."/>
        </authorList>
    </citation>
    <scope>NUCLEOTIDE SEQUENCE [LARGE SCALE GENOMIC DNA]</scope>
    <source>
        <strain evidence="1 2">RZ05</strain>
    </source>
</reference>